<proteinExistence type="predicted"/>
<accession>A0AAD2G424</accession>
<feature type="compositionally biased region" description="Acidic residues" evidence="1">
    <location>
        <begin position="91"/>
        <end position="108"/>
    </location>
</feature>
<organism evidence="2 3">
    <name type="scientific">Cylindrotheca closterium</name>
    <dbReference type="NCBI Taxonomy" id="2856"/>
    <lineage>
        <taxon>Eukaryota</taxon>
        <taxon>Sar</taxon>
        <taxon>Stramenopiles</taxon>
        <taxon>Ochrophyta</taxon>
        <taxon>Bacillariophyta</taxon>
        <taxon>Bacillariophyceae</taxon>
        <taxon>Bacillariophycidae</taxon>
        <taxon>Bacillariales</taxon>
        <taxon>Bacillariaceae</taxon>
        <taxon>Cylindrotheca</taxon>
    </lineage>
</organism>
<dbReference type="EMBL" id="CAKOGP040002092">
    <property type="protein sequence ID" value="CAJ1962072.1"/>
    <property type="molecule type" value="Genomic_DNA"/>
</dbReference>
<feature type="region of interest" description="Disordered" evidence="1">
    <location>
        <begin position="179"/>
        <end position="212"/>
    </location>
</feature>
<evidence type="ECO:0000313" key="2">
    <source>
        <dbReference type="EMBL" id="CAJ1962072.1"/>
    </source>
</evidence>
<dbReference type="Gene3D" id="2.30.42.10">
    <property type="match status" value="1"/>
</dbReference>
<protein>
    <recommendedName>
        <fullName evidence="4">PDZ domain-containing protein</fullName>
    </recommendedName>
</protein>
<dbReference type="SUPFAM" id="SSF50156">
    <property type="entry name" value="PDZ domain-like"/>
    <property type="match status" value="1"/>
</dbReference>
<gene>
    <name evidence="2" type="ORF">CYCCA115_LOCUS19512</name>
</gene>
<evidence type="ECO:0008006" key="4">
    <source>
        <dbReference type="Google" id="ProtNLM"/>
    </source>
</evidence>
<feature type="compositionally biased region" description="Basic and acidic residues" evidence="1">
    <location>
        <begin position="15"/>
        <end position="25"/>
    </location>
</feature>
<feature type="region of interest" description="Disordered" evidence="1">
    <location>
        <begin position="87"/>
        <end position="120"/>
    </location>
</feature>
<feature type="region of interest" description="Disordered" evidence="1">
    <location>
        <begin position="1"/>
        <end position="25"/>
    </location>
</feature>
<reference evidence="2" key="1">
    <citation type="submission" date="2023-08" db="EMBL/GenBank/DDBJ databases">
        <authorList>
            <person name="Audoor S."/>
            <person name="Bilcke G."/>
        </authorList>
    </citation>
    <scope>NUCLEOTIDE SEQUENCE</scope>
</reference>
<comment type="caution">
    <text evidence="2">The sequence shown here is derived from an EMBL/GenBank/DDBJ whole genome shotgun (WGS) entry which is preliminary data.</text>
</comment>
<evidence type="ECO:0000256" key="1">
    <source>
        <dbReference type="SAM" id="MobiDB-lite"/>
    </source>
</evidence>
<dbReference type="InterPro" id="IPR036034">
    <property type="entry name" value="PDZ_sf"/>
</dbReference>
<evidence type="ECO:0000313" key="3">
    <source>
        <dbReference type="Proteomes" id="UP001295423"/>
    </source>
</evidence>
<sequence length="277" mass="32055">MNFKPGDLVHLQLSKSEKKQESGLKLEERNGGKIYVRKVTGLVKRRGLPVEPGDELVSLHGTDVEDMTMPEMKRIIKDELRFNFSIRKYDPDEEESEEEEEEEEEEYEEQYRASKQVEQYPDEIQPGYHYILEGIKLKEYNGERVEVIQPGKKPGKWEVEVVSSGAILAVREEKLVQIPQDSEEEEEEEEILNDLPEEEEEEEEEPEEEVEEHMLSVEGYIIEPGDTMKLRGLKKKAKLNGTLVSVIKLSAMRKEWKVELANGTKMSVPGSNLRHVQ</sequence>
<name>A0AAD2G424_9STRA</name>
<feature type="compositionally biased region" description="Acidic residues" evidence="1">
    <location>
        <begin position="181"/>
        <end position="211"/>
    </location>
</feature>
<dbReference type="Proteomes" id="UP001295423">
    <property type="component" value="Unassembled WGS sequence"/>
</dbReference>
<keyword evidence="3" id="KW-1185">Reference proteome</keyword>
<dbReference type="AlphaFoldDB" id="A0AAD2G424"/>